<dbReference type="Pfam" id="PF00501">
    <property type="entry name" value="AMP-binding"/>
    <property type="match status" value="1"/>
</dbReference>
<dbReference type="Proteomes" id="UP001201873">
    <property type="component" value="Unassembled WGS sequence"/>
</dbReference>
<accession>A0ABT0K5U2</accession>
<dbReference type="RefSeq" id="WP_248827209.1">
    <property type="nucleotide sequence ID" value="NZ_JALKFT010000120.1"/>
</dbReference>
<dbReference type="InterPro" id="IPR000873">
    <property type="entry name" value="AMP-dep_synth/lig_dom"/>
</dbReference>
<reference evidence="2 3" key="1">
    <citation type="submission" date="2022-04" db="EMBL/GenBank/DDBJ databases">
        <title>Genome diversity in the genus Frankia.</title>
        <authorList>
            <person name="Carlos-Shanley C."/>
            <person name="Hahn D."/>
        </authorList>
    </citation>
    <scope>NUCLEOTIDE SEQUENCE [LARGE SCALE GENOMIC DNA]</scope>
    <source>
        <strain evidence="2 3">Ag45/Mut15</strain>
    </source>
</reference>
<dbReference type="EMBL" id="JALKFT010000120">
    <property type="protein sequence ID" value="MCK9879167.1"/>
    <property type="molecule type" value="Genomic_DNA"/>
</dbReference>
<protein>
    <submittedName>
        <fullName evidence="2">AMP-binding protein</fullName>
    </submittedName>
</protein>
<organism evidence="2 3">
    <name type="scientific">Frankia umida</name>
    <dbReference type="NCBI Taxonomy" id="573489"/>
    <lineage>
        <taxon>Bacteria</taxon>
        <taxon>Bacillati</taxon>
        <taxon>Actinomycetota</taxon>
        <taxon>Actinomycetes</taxon>
        <taxon>Frankiales</taxon>
        <taxon>Frankiaceae</taxon>
        <taxon>Frankia</taxon>
    </lineage>
</organism>
<evidence type="ECO:0000313" key="2">
    <source>
        <dbReference type="EMBL" id="MCK9879167.1"/>
    </source>
</evidence>
<sequence>ELGAAERTVGLNCYGPTECTVDATWTVVGAGAKPHIGRPVAGLKVHVLDGALSPVPAGVAGELFVSGAGLARGYLGRPGETASRFVASPFGVGERLYRTGDLVRWTPVGALEFLGRVDEQVK</sequence>
<feature type="non-terminal residue" evidence="2">
    <location>
        <position position="1"/>
    </location>
</feature>
<gene>
    <name evidence="2" type="ORF">MXD59_26020</name>
</gene>
<evidence type="ECO:0000259" key="1">
    <source>
        <dbReference type="Pfam" id="PF00501"/>
    </source>
</evidence>
<keyword evidence="3" id="KW-1185">Reference proteome</keyword>
<evidence type="ECO:0000313" key="3">
    <source>
        <dbReference type="Proteomes" id="UP001201873"/>
    </source>
</evidence>
<comment type="caution">
    <text evidence="2">The sequence shown here is derived from an EMBL/GenBank/DDBJ whole genome shotgun (WGS) entry which is preliminary data.</text>
</comment>
<proteinExistence type="predicted"/>
<dbReference type="InterPro" id="IPR042099">
    <property type="entry name" value="ANL_N_sf"/>
</dbReference>
<dbReference type="PANTHER" id="PTHR45527">
    <property type="entry name" value="NONRIBOSOMAL PEPTIDE SYNTHETASE"/>
    <property type="match status" value="1"/>
</dbReference>
<name>A0ABT0K5U2_9ACTN</name>
<dbReference type="SUPFAM" id="SSF56801">
    <property type="entry name" value="Acetyl-CoA synthetase-like"/>
    <property type="match status" value="1"/>
</dbReference>
<feature type="non-terminal residue" evidence="2">
    <location>
        <position position="122"/>
    </location>
</feature>
<feature type="domain" description="AMP-dependent synthetase/ligase" evidence="1">
    <location>
        <begin position="11"/>
        <end position="75"/>
    </location>
</feature>
<dbReference type="PANTHER" id="PTHR45527:SF1">
    <property type="entry name" value="FATTY ACID SYNTHASE"/>
    <property type="match status" value="1"/>
</dbReference>
<dbReference type="Gene3D" id="3.40.50.12780">
    <property type="entry name" value="N-terminal domain of ligase-like"/>
    <property type="match status" value="1"/>
</dbReference>